<gene>
    <name evidence="8" type="ORF">LSG31_23090</name>
</gene>
<comment type="subcellular location">
    <subcellularLocation>
        <location evidence="1 6">Cell membrane</location>
        <topology evidence="1 6">Multi-pass membrane protein</topology>
    </subcellularLocation>
</comment>
<feature type="domain" description="VTT" evidence="7">
    <location>
        <begin position="73"/>
        <end position="185"/>
    </location>
</feature>
<dbReference type="EMBL" id="CP089291">
    <property type="protein sequence ID" value="UOF90701.1"/>
    <property type="molecule type" value="Genomic_DNA"/>
</dbReference>
<evidence type="ECO:0000256" key="4">
    <source>
        <dbReference type="ARBA" id="ARBA00022989"/>
    </source>
</evidence>
<reference evidence="8" key="1">
    <citation type="submission" date="2021-12" db="EMBL/GenBank/DDBJ databases">
        <title>Alicyclobacillaceae gen. nov., sp. nov., isolated from chalcocite enrichment system.</title>
        <authorList>
            <person name="Jiang Z."/>
        </authorList>
    </citation>
    <scope>NUCLEOTIDE SEQUENCE</scope>
    <source>
        <strain evidence="8">MYW30-H2</strain>
    </source>
</reference>
<dbReference type="InterPro" id="IPR032816">
    <property type="entry name" value="VTT_dom"/>
</dbReference>
<evidence type="ECO:0000256" key="3">
    <source>
        <dbReference type="ARBA" id="ARBA00022692"/>
    </source>
</evidence>
<evidence type="ECO:0000256" key="6">
    <source>
        <dbReference type="RuleBase" id="RU366058"/>
    </source>
</evidence>
<evidence type="ECO:0000313" key="8">
    <source>
        <dbReference type="EMBL" id="UOF90701.1"/>
    </source>
</evidence>
<dbReference type="Pfam" id="PF09335">
    <property type="entry name" value="VTT_dom"/>
    <property type="match status" value="1"/>
</dbReference>
<accession>A0ABY4CJK0</accession>
<keyword evidence="9" id="KW-1185">Reference proteome</keyword>
<comment type="similarity">
    <text evidence="6">Belongs to the TVP38/TMEM64 family.</text>
</comment>
<evidence type="ECO:0000259" key="7">
    <source>
        <dbReference type="Pfam" id="PF09335"/>
    </source>
</evidence>
<sequence length="221" mass="25014">MSREKTSANRHSKDLAQKTMVIGTIVTVILFALYFYYVHTGKITPFIKSFQNLGIYGIALAILLLAILCVLPVPSEFLIVMNMEMYGIWFGTLYSWLGGIIGAVAALYLTRWLARPLVERMASKYLSQVNHWLHNRGSTGLLAVRFIPFIPYHLVNYIFGVMRIRLWPFVWTTALGILPFDLAMAGIFSGFRHGTLLWGAVGVAIFALLSVLGFVYRKRIF</sequence>
<evidence type="ECO:0000313" key="9">
    <source>
        <dbReference type="Proteomes" id="UP000830167"/>
    </source>
</evidence>
<dbReference type="RefSeq" id="WP_347437401.1">
    <property type="nucleotide sequence ID" value="NZ_CP089291.1"/>
</dbReference>
<evidence type="ECO:0000256" key="2">
    <source>
        <dbReference type="ARBA" id="ARBA00022475"/>
    </source>
</evidence>
<dbReference type="PANTHER" id="PTHR12677">
    <property type="entry name" value="GOLGI APPARATUS MEMBRANE PROTEIN TVP38-RELATED"/>
    <property type="match status" value="1"/>
</dbReference>
<feature type="transmembrane region" description="Helical" evidence="6">
    <location>
        <begin position="53"/>
        <end position="74"/>
    </location>
</feature>
<name>A0ABY4CJK0_9BACL</name>
<keyword evidence="3 6" id="KW-0812">Transmembrane</keyword>
<feature type="transmembrane region" description="Helical" evidence="6">
    <location>
        <begin position="20"/>
        <end position="38"/>
    </location>
</feature>
<evidence type="ECO:0000256" key="5">
    <source>
        <dbReference type="ARBA" id="ARBA00023136"/>
    </source>
</evidence>
<feature type="transmembrane region" description="Helical" evidence="6">
    <location>
        <begin position="195"/>
        <end position="216"/>
    </location>
</feature>
<protein>
    <recommendedName>
        <fullName evidence="6">TVP38/TMEM64 family membrane protein</fullName>
    </recommendedName>
</protein>
<dbReference type="PANTHER" id="PTHR12677:SF59">
    <property type="entry name" value="GOLGI APPARATUS MEMBRANE PROTEIN TVP38-RELATED"/>
    <property type="match status" value="1"/>
</dbReference>
<dbReference type="Proteomes" id="UP000830167">
    <property type="component" value="Chromosome"/>
</dbReference>
<keyword evidence="5 6" id="KW-0472">Membrane</keyword>
<dbReference type="InterPro" id="IPR015414">
    <property type="entry name" value="TMEM64"/>
</dbReference>
<keyword evidence="4 6" id="KW-1133">Transmembrane helix</keyword>
<feature type="transmembrane region" description="Helical" evidence="6">
    <location>
        <begin position="86"/>
        <end position="109"/>
    </location>
</feature>
<feature type="transmembrane region" description="Helical" evidence="6">
    <location>
        <begin position="166"/>
        <end position="189"/>
    </location>
</feature>
<evidence type="ECO:0000256" key="1">
    <source>
        <dbReference type="ARBA" id="ARBA00004651"/>
    </source>
</evidence>
<proteinExistence type="inferred from homology"/>
<organism evidence="8 9">
    <name type="scientific">Fodinisporobacter ferrooxydans</name>
    <dbReference type="NCBI Taxonomy" id="2901836"/>
    <lineage>
        <taxon>Bacteria</taxon>
        <taxon>Bacillati</taxon>
        <taxon>Bacillota</taxon>
        <taxon>Bacilli</taxon>
        <taxon>Bacillales</taxon>
        <taxon>Alicyclobacillaceae</taxon>
        <taxon>Fodinisporobacter</taxon>
    </lineage>
</organism>
<keyword evidence="2 6" id="KW-1003">Cell membrane</keyword>
<feature type="transmembrane region" description="Helical" evidence="6">
    <location>
        <begin position="140"/>
        <end position="159"/>
    </location>
</feature>